<accession>A0A6S6SVN7</accession>
<keyword evidence="1" id="KW-0472">Membrane</keyword>
<sequence>MNLLLRKGLDCSLKESKSLLVFLLIFNILGLNFEATEVWVFIKKKEVFNQLKNKIDQLLEL</sequence>
<dbReference type="AlphaFoldDB" id="A0A6S6SVN7"/>
<keyword evidence="1" id="KW-1133">Transmembrane helix</keyword>
<protein>
    <submittedName>
        <fullName evidence="2">Uncharacterized protein</fullName>
    </submittedName>
</protein>
<feature type="transmembrane region" description="Helical" evidence="1">
    <location>
        <begin position="20"/>
        <end position="42"/>
    </location>
</feature>
<dbReference type="EMBL" id="CACVAQ010000144">
    <property type="protein sequence ID" value="CAA6808646.1"/>
    <property type="molecule type" value="Genomic_DNA"/>
</dbReference>
<gene>
    <name evidence="2" type="ORF">HELGO_WM35437</name>
</gene>
<evidence type="ECO:0000313" key="2">
    <source>
        <dbReference type="EMBL" id="CAA6808646.1"/>
    </source>
</evidence>
<reference evidence="2" key="1">
    <citation type="submission" date="2020-01" db="EMBL/GenBank/DDBJ databases">
        <authorList>
            <person name="Meier V. D."/>
            <person name="Meier V D."/>
        </authorList>
    </citation>
    <scope>NUCLEOTIDE SEQUENCE</scope>
    <source>
        <strain evidence="2">HLG_WM_MAG_10</strain>
    </source>
</reference>
<name>A0A6S6SVN7_9BACT</name>
<evidence type="ECO:0000256" key="1">
    <source>
        <dbReference type="SAM" id="Phobius"/>
    </source>
</evidence>
<keyword evidence="1" id="KW-0812">Transmembrane</keyword>
<organism evidence="2">
    <name type="scientific">uncultured Aureispira sp</name>
    <dbReference type="NCBI Taxonomy" id="1331704"/>
    <lineage>
        <taxon>Bacteria</taxon>
        <taxon>Pseudomonadati</taxon>
        <taxon>Bacteroidota</taxon>
        <taxon>Saprospiria</taxon>
        <taxon>Saprospirales</taxon>
        <taxon>Saprospiraceae</taxon>
        <taxon>Aureispira</taxon>
        <taxon>environmental samples</taxon>
    </lineage>
</organism>
<proteinExistence type="predicted"/>